<gene>
    <name evidence="5" type="ORF">C2E20_4457</name>
</gene>
<dbReference type="InterPro" id="IPR036322">
    <property type="entry name" value="WD40_repeat_dom_sf"/>
</dbReference>
<dbReference type="PANTHER" id="PTHR19848:SF8">
    <property type="entry name" value="F-BOX AND WD REPEAT DOMAIN CONTAINING 7"/>
    <property type="match status" value="1"/>
</dbReference>
<dbReference type="CDD" id="cd00200">
    <property type="entry name" value="WD40"/>
    <property type="match status" value="1"/>
</dbReference>
<evidence type="ECO:0000256" key="3">
    <source>
        <dbReference type="PROSITE-ProRule" id="PRU00221"/>
    </source>
</evidence>
<dbReference type="Gene3D" id="2.130.10.10">
    <property type="entry name" value="YVTN repeat-like/Quinoprotein amine dehydrogenase"/>
    <property type="match status" value="1"/>
</dbReference>
<keyword evidence="6" id="KW-1185">Reference proteome</keyword>
<evidence type="ECO:0000313" key="6">
    <source>
        <dbReference type="Proteomes" id="UP000239649"/>
    </source>
</evidence>
<evidence type="ECO:0000256" key="1">
    <source>
        <dbReference type="ARBA" id="ARBA00022574"/>
    </source>
</evidence>
<dbReference type="Pfam" id="PF00400">
    <property type="entry name" value="WD40"/>
    <property type="match status" value="4"/>
</dbReference>
<keyword evidence="1 3" id="KW-0853">WD repeat</keyword>
<feature type="compositionally biased region" description="Low complexity" evidence="4">
    <location>
        <begin position="131"/>
        <end position="167"/>
    </location>
</feature>
<sequence>MAPRRELEVQAAWHQQVHRSRVATLALAPGGASLWSGCDAAAPLQDVEHNDEAPVVIVSCEDGSTRCTTARMPACNVRLLQPLQSEDGTAGPLLCVTGDGCFNLLEEQQSSGGGGGTEVAVCSSTPLPGTPAAAAAAAAPQPGVAGEQQGAAGEGEAAAPAEQQPAELGGGKPADQPAEHGGSDDCSSANGGTTAGPVYVAESGYRGHREGYLFRAGALGPGYYRKDVVRRYCSPAVGAAAPAAAPAEAAVAPAQGAVPQTAAEGPPVDAVAAAPAGPSSSSCGSGGSCGSCGSGGTVQPADMPAGASAGAPGPATPNGAAPLGGAAARRYIQRLLRAPPSMHAALLSPCGVLLYTASLGPRDCSVRVWGLLPGGGGDGGPQPELHRTLHGHTAPVLSLALSPCGGLLLTGSYDQTVRVWSTADWHCLRVLKGHGGGVRAMAVAPDGSTLYSAAADNTIRAWSMRHWVCLRTMHGRHDDTTWPACLALSPDGSLLASGSTGLFGASTIKLFQTADGGGREAGDCLASFVQLKFDQKGGTSALLFSPDGSTLYSGASDGTLAAWKLSWKEAPPAGRPGSGGLRRGFL</sequence>
<dbReference type="SMART" id="SM00320">
    <property type="entry name" value="WD40"/>
    <property type="match status" value="4"/>
</dbReference>
<keyword evidence="2" id="KW-0677">Repeat</keyword>
<accession>A0A2P6VDI5</accession>
<organism evidence="5 6">
    <name type="scientific">Micractinium conductrix</name>
    <dbReference type="NCBI Taxonomy" id="554055"/>
    <lineage>
        <taxon>Eukaryota</taxon>
        <taxon>Viridiplantae</taxon>
        <taxon>Chlorophyta</taxon>
        <taxon>core chlorophytes</taxon>
        <taxon>Trebouxiophyceae</taxon>
        <taxon>Chlorellales</taxon>
        <taxon>Chlorellaceae</taxon>
        <taxon>Chlorella clade</taxon>
        <taxon>Micractinium</taxon>
    </lineage>
</organism>
<dbReference type="PROSITE" id="PS50294">
    <property type="entry name" value="WD_REPEATS_REGION"/>
    <property type="match status" value="2"/>
</dbReference>
<dbReference type="SUPFAM" id="SSF50978">
    <property type="entry name" value="WD40 repeat-like"/>
    <property type="match status" value="1"/>
</dbReference>
<reference evidence="5 6" key="1">
    <citation type="journal article" date="2018" name="Plant J.">
        <title>Genome sequences of Chlorella sorokiniana UTEX 1602 and Micractinium conductrix SAG 241.80: implications to maltose excretion by a green alga.</title>
        <authorList>
            <person name="Arriola M.B."/>
            <person name="Velmurugan N."/>
            <person name="Zhang Y."/>
            <person name="Plunkett M.H."/>
            <person name="Hondzo H."/>
            <person name="Barney B.M."/>
        </authorList>
    </citation>
    <scope>NUCLEOTIDE SEQUENCE [LARGE SCALE GENOMIC DNA]</scope>
    <source>
        <strain evidence="5 6">SAG 241.80</strain>
    </source>
</reference>
<dbReference type="EMBL" id="LHPF02000011">
    <property type="protein sequence ID" value="PSC72139.1"/>
    <property type="molecule type" value="Genomic_DNA"/>
</dbReference>
<dbReference type="PROSITE" id="PS50082">
    <property type="entry name" value="WD_REPEATS_2"/>
    <property type="match status" value="3"/>
</dbReference>
<dbReference type="Proteomes" id="UP000239649">
    <property type="component" value="Unassembled WGS sequence"/>
</dbReference>
<feature type="repeat" description="WD" evidence="3">
    <location>
        <begin position="431"/>
        <end position="465"/>
    </location>
</feature>
<dbReference type="InterPro" id="IPR001680">
    <property type="entry name" value="WD40_rpt"/>
</dbReference>
<comment type="caution">
    <text evidence="5">The sequence shown here is derived from an EMBL/GenBank/DDBJ whole genome shotgun (WGS) entry which is preliminary data.</text>
</comment>
<feature type="repeat" description="WD" evidence="3">
    <location>
        <begin position="541"/>
        <end position="566"/>
    </location>
</feature>
<dbReference type="PANTHER" id="PTHR19848">
    <property type="entry name" value="WD40 REPEAT PROTEIN"/>
    <property type="match status" value="1"/>
</dbReference>
<dbReference type="STRING" id="554055.A0A2P6VDI5"/>
<name>A0A2P6VDI5_9CHLO</name>
<dbReference type="OrthoDB" id="674604at2759"/>
<evidence type="ECO:0000256" key="2">
    <source>
        <dbReference type="ARBA" id="ARBA00022737"/>
    </source>
</evidence>
<dbReference type="InterPro" id="IPR020472">
    <property type="entry name" value="WD40_PAC1"/>
</dbReference>
<feature type="region of interest" description="Disordered" evidence="4">
    <location>
        <begin position="303"/>
        <end position="322"/>
    </location>
</feature>
<proteinExistence type="predicted"/>
<feature type="repeat" description="WD" evidence="3">
    <location>
        <begin position="389"/>
        <end position="421"/>
    </location>
</feature>
<feature type="region of interest" description="Disordered" evidence="4">
    <location>
        <begin position="130"/>
        <end position="191"/>
    </location>
</feature>
<evidence type="ECO:0000256" key="4">
    <source>
        <dbReference type="SAM" id="MobiDB-lite"/>
    </source>
</evidence>
<dbReference type="AlphaFoldDB" id="A0A2P6VDI5"/>
<protein>
    <submittedName>
        <fullName evidence="5">WD40 repeat-containing</fullName>
    </submittedName>
</protein>
<dbReference type="PRINTS" id="PR00320">
    <property type="entry name" value="GPROTEINBRPT"/>
</dbReference>
<evidence type="ECO:0000313" key="5">
    <source>
        <dbReference type="EMBL" id="PSC72139.1"/>
    </source>
</evidence>
<dbReference type="InterPro" id="IPR015943">
    <property type="entry name" value="WD40/YVTN_repeat-like_dom_sf"/>
</dbReference>